<protein>
    <recommendedName>
        <fullName evidence="3">VCBS repeat-containing protein</fullName>
    </recommendedName>
</protein>
<dbReference type="AlphaFoldDB" id="C8W1N1"/>
<organism evidence="1 2">
    <name type="scientific">Desulfofarcimen acetoxidans (strain ATCC 49208 / DSM 771 / KCTC 5769 / VKM B-1644 / 5575)</name>
    <name type="common">Desulfotomaculum acetoxidans</name>
    <dbReference type="NCBI Taxonomy" id="485916"/>
    <lineage>
        <taxon>Bacteria</taxon>
        <taxon>Bacillati</taxon>
        <taxon>Bacillota</taxon>
        <taxon>Clostridia</taxon>
        <taxon>Eubacteriales</taxon>
        <taxon>Peptococcaceae</taxon>
        <taxon>Desulfofarcimen</taxon>
    </lineage>
</organism>
<keyword evidence="2" id="KW-1185">Reference proteome</keyword>
<dbReference type="InterPro" id="IPR028994">
    <property type="entry name" value="Integrin_alpha_N"/>
</dbReference>
<proteinExistence type="predicted"/>
<dbReference type="OrthoDB" id="1653343at2"/>
<dbReference type="HOGENOM" id="CLU_081506_0_0_9"/>
<dbReference type="RefSeq" id="WP_015758196.1">
    <property type="nucleotide sequence ID" value="NC_013216.1"/>
</dbReference>
<dbReference type="EMBL" id="CP001720">
    <property type="protein sequence ID" value="ACV63502.1"/>
    <property type="molecule type" value="Genomic_DNA"/>
</dbReference>
<sequence length="232" mass="26789">MMITFDYKQGDVNGDKIPDIIYLTGNKTPDSPFVQDITLVIIDGKNDNVYKIPLETNAGYNPTLFLGDFTGDDTLDILVSMDSGGSGGVQYHYVYSFLNNKPKILFNYNDFNRTYKYKVIYRDYYKVDIISITLNTIYTIDIKYKGQDYLSEIYYENGKLKKPIEGWVNPLSSLWPIDIERNGTYELYAVQRIAGRYNADALGYVETILQWNGFKFIPFQQYVAIFGKEISK</sequence>
<dbReference type="SUPFAM" id="SSF69318">
    <property type="entry name" value="Integrin alpha N-terminal domain"/>
    <property type="match status" value="1"/>
</dbReference>
<accession>C8W1N1</accession>
<evidence type="ECO:0008006" key="3">
    <source>
        <dbReference type="Google" id="ProtNLM"/>
    </source>
</evidence>
<dbReference type="Proteomes" id="UP000002217">
    <property type="component" value="Chromosome"/>
</dbReference>
<evidence type="ECO:0000313" key="1">
    <source>
        <dbReference type="EMBL" id="ACV63502.1"/>
    </source>
</evidence>
<evidence type="ECO:0000313" key="2">
    <source>
        <dbReference type="Proteomes" id="UP000002217"/>
    </source>
</evidence>
<dbReference type="STRING" id="485916.Dtox_2724"/>
<dbReference type="KEGG" id="dae:Dtox_2724"/>
<reference evidence="1 2" key="1">
    <citation type="journal article" date="2009" name="Stand. Genomic Sci.">
        <title>Complete genome sequence of Desulfotomaculum acetoxidans type strain (5575).</title>
        <authorList>
            <person name="Spring S."/>
            <person name="Lapidus A."/>
            <person name="Schroder M."/>
            <person name="Gleim D."/>
            <person name="Sims D."/>
            <person name="Meincke L."/>
            <person name="Glavina Del Rio T."/>
            <person name="Tice H."/>
            <person name="Copeland A."/>
            <person name="Cheng J.F."/>
            <person name="Lucas S."/>
            <person name="Chen F."/>
            <person name="Nolan M."/>
            <person name="Bruce D."/>
            <person name="Goodwin L."/>
            <person name="Pitluck S."/>
            <person name="Ivanova N."/>
            <person name="Mavromatis K."/>
            <person name="Mikhailova N."/>
            <person name="Pati A."/>
            <person name="Chen A."/>
            <person name="Palaniappan K."/>
            <person name="Land M."/>
            <person name="Hauser L."/>
            <person name="Chang Y.J."/>
            <person name="Jeffries C.D."/>
            <person name="Chain P."/>
            <person name="Saunders E."/>
            <person name="Brettin T."/>
            <person name="Detter J.C."/>
            <person name="Goker M."/>
            <person name="Bristow J."/>
            <person name="Eisen J.A."/>
            <person name="Markowitz V."/>
            <person name="Hugenholtz P."/>
            <person name="Kyrpides N.C."/>
            <person name="Klenk H.P."/>
            <person name="Han C."/>
        </authorList>
    </citation>
    <scope>NUCLEOTIDE SEQUENCE [LARGE SCALE GENOMIC DNA]</scope>
    <source>
        <strain evidence="2">ATCC 49208 / DSM 771 / VKM B-1644</strain>
    </source>
</reference>
<name>C8W1N1_DESAS</name>
<dbReference type="eggNOG" id="ENOG5032R7P">
    <property type="taxonomic scope" value="Bacteria"/>
</dbReference>
<gene>
    <name evidence="1" type="ordered locus">Dtox_2724</name>
</gene>